<dbReference type="EMBL" id="MU277189">
    <property type="protein sequence ID" value="KAI0067542.1"/>
    <property type="molecule type" value="Genomic_DNA"/>
</dbReference>
<organism evidence="1 2">
    <name type="scientific">Artomyces pyxidatus</name>
    <dbReference type="NCBI Taxonomy" id="48021"/>
    <lineage>
        <taxon>Eukaryota</taxon>
        <taxon>Fungi</taxon>
        <taxon>Dikarya</taxon>
        <taxon>Basidiomycota</taxon>
        <taxon>Agaricomycotina</taxon>
        <taxon>Agaricomycetes</taxon>
        <taxon>Russulales</taxon>
        <taxon>Auriscalpiaceae</taxon>
        <taxon>Artomyces</taxon>
    </lineage>
</organism>
<protein>
    <submittedName>
        <fullName evidence="1">Uncharacterized protein</fullName>
    </submittedName>
</protein>
<comment type="caution">
    <text evidence="1">The sequence shown here is derived from an EMBL/GenBank/DDBJ whole genome shotgun (WGS) entry which is preliminary data.</text>
</comment>
<dbReference type="Proteomes" id="UP000814140">
    <property type="component" value="Unassembled WGS sequence"/>
</dbReference>
<accession>A0ACB8TGJ5</accession>
<gene>
    <name evidence="1" type="ORF">BV25DRAFT_831402</name>
</gene>
<evidence type="ECO:0000313" key="2">
    <source>
        <dbReference type="Proteomes" id="UP000814140"/>
    </source>
</evidence>
<keyword evidence="2" id="KW-1185">Reference proteome</keyword>
<reference evidence="1" key="2">
    <citation type="journal article" date="2022" name="New Phytol.">
        <title>Evolutionary transition to the ectomycorrhizal habit in the genomes of a hyperdiverse lineage of mushroom-forming fungi.</title>
        <authorList>
            <person name="Looney B."/>
            <person name="Miyauchi S."/>
            <person name="Morin E."/>
            <person name="Drula E."/>
            <person name="Courty P.E."/>
            <person name="Kohler A."/>
            <person name="Kuo A."/>
            <person name="LaButti K."/>
            <person name="Pangilinan J."/>
            <person name="Lipzen A."/>
            <person name="Riley R."/>
            <person name="Andreopoulos W."/>
            <person name="He G."/>
            <person name="Johnson J."/>
            <person name="Nolan M."/>
            <person name="Tritt A."/>
            <person name="Barry K.W."/>
            <person name="Grigoriev I.V."/>
            <person name="Nagy L.G."/>
            <person name="Hibbett D."/>
            <person name="Henrissat B."/>
            <person name="Matheny P.B."/>
            <person name="Labbe J."/>
            <person name="Martin F.M."/>
        </authorList>
    </citation>
    <scope>NUCLEOTIDE SEQUENCE</scope>
    <source>
        <strain evidence="1">HHB10654</strain>
    </source>
</reference>
<evidence type="ECO:0000313" key="1">
    <source>
        <dbReference type="EMBL" id="KAI0067542.1"/>
    </source>
</evidence>
<proteinExistence type="predicted"/>
<name>A0ACB8TGJ5_9AGAM</name>
<sequence length="119" mass="13349">MLFKSSIASGVNVTPVPGYGRSQWCRGWPARRHSPPQHSQRRMCRRRLGIAVRKILIVGRGIDGSPVWGERAAWPVEMGLLMHLSTGMCIMLRSSRASMPEYSEMLGGALRPRSHSKQH</sequence>
<reference evidence="1" key="1">
    <citation type="submission" date="2021-03" db="EMBL/GenBank/DDBJ databases">
        <authorList>
            <consortium name="DOE Joint Genome Institute"/>
            <person name="Ahrendt S."/>
            <person name="Looney B.P."/>
            <person name="Miyauchi S."/>
            <person name="Morin E."/>
            <person name="Drula E."/>
            <person name="Courty P.E."/>
            <person name="Chicoki N."/>
            <person name="Fauchery L."/>
            <person name="Kohler A."/>
            <person name="Kuo A."/>
            <person name="Labutti K."/>
            <person name="Pangilinan J."/>
            <person name="Lipzen A."/>
            <person name="Riley R."/>
            <person name="Andreopoulos W."/>
            <person name="He G."/>
            <person name="Johnson J."/>
            <person name="Barry K.W."/>
            <person name="Grigoriev I.V."/>
            <person name="Nagy L."/>
            <person name="Hibbett D."/>
            <person name="Henrissat B."/>
            <person name="Matheny P.B."/>
            <person name="Labbe J."/>
            <person name="Martin F."/>
        </authorList>
    </citation>
    <scope>NUCLEOTIDE SEQUENCE</scope>
    <source>
        <strain evidence="1">HHB10654</strain>
    </source>
</reference>